<keyword evidence="4" id="KW-1185">Reference proteome</keyword>
<sequence>MKGIPVTLVKANQLMLVLLTLTSILFQNIYIVMFTFGLIVLSLIFGPRANVAMQIAKWVIKDLKNDETEAVVLLRFNQIIASSLLFIAIITFLITQHWIAWVFVGMVTVAASIALAGFCIGCFLYYQYKRLLYKSSQS</sequence>
<reference evidence="3 4" key="1">
    <citation type="submission" date="2021-06" db="EMBL/GenBank/DDBJ databases">
        <title>Bacillus sp. RD4P76, an endophyte from a halophyte.</title>
        <authorList>
            <person name="Sun J.-Q."/>
        </authorList>
    </citation>
    <scope>NUCLEOTIDE SEQUENCE [LARGE SCALE GENOMIC DNA]</scope>
    <source>
        <strain evidence="3 4">JCM 17098</strain>
    </source>
</reference>
<gene>
    <name evidence="3" type="ORF">KS407_11355</name>
</gene>
<dbReference type="PIRSF" id="PIRSF030042">
    <property type="entry name" value="UCP030042"/>
    <property type="match status" value="1"/>
</dbReference>
<dbReference type="RefSeq" id="WP_088075249.1">
    <property type="nucleotide sequence ID" value="NZ_JAHQCR010000047.1"/>
</dbReference>
<protein>
    <submittedName>
        <fullName evidence="3">DUF4395 domain-containing protein</fullName>
    </submittedName>
</protein>
<dbReference type="Proteomes" id="UP000790580">
    <property type="component" value="Unassembled WGS sequence"/>
</dbReference>
<dbReference type="InterPro" id="IPR016942">
    <property type="entry name" value="UCP030042"/>
</dbReference>
<keyword evidence="1" id="KW-1133">Transmembrane helix</keyword>
<evidence type="ECO:0000313" key="3">
    <source>
        <dbReference type="EMBL" id="MBU9722031.1"/>
    </source>
</evidence>
<feature type="domain" description="DUF4395" evidence="2">
    <location>
        <begin position="4"/>
        <end position="130"/>
    </location>
</feature>
<dbReference type="EMBL" id="JAHQCR010000047">
    <property type="protein sequence ID" value="MBU9722031.1"/>
    <property type="molecule type" value="Genomic_DNA"/>
</dbReference>
<evidence type="ECO:0000313" key="4">
    <source>
        <dbReference type="Proteomes" id="UP000790580"/>
    </source>
</evidence>
<feature type="transmembrane region" description="Helical" evidence="1">
    <location>
        <begin position="29"/>
        <end position="51"/>
    </location>
</feature>
<organism evidence="3 4">
    <name type="scientific">Evansella alkalicola</name>
    <dbReference type="NCBI Taxonomy" id="745819"/>
    <lineage>
        <taxon>Bacteria</taxon>
        <taxon>Bacillati</taxon>
        <taxon>Bacillota</taxon>
        <taxon>Bacilli</taxon>
        <taxon>Bacillales</taxon>
        <taxon>Bacillaceae</taxon>
        <taxon>Evansella</taxon>
    </lineage>
</organism>
<name>A0ABS6JU13_9BACI</name>
<feature type="transmembrane region" description="Helical" evidence="1">
    <location>
        <begin position="100"/>
        <end position="126"/>
    </location>
</feature>
<evidence type="ECO:0000259" key="2">
    <source>
        <dbReference type="Pfam" id="PF14340"/>
    </source>
</evidence>
<comment type="caution">
    <text evidence="3">The sequence shown here is derived from an EMBL/GenBank/DDBJ whole genome shotgun (WGS) entry which is preliminary data.</text>
</comment>
<dbReference type="InterPro" id="IPR025508">
    <property type="entry name" value="DUF4395"/>
</dbReference>
<keyword evidence="1" id="KW-0472">Membrane</keyword>
<feature type="transmembrane region" description="Helical" evidence="1">
    <location>
        <begin position="72"/>
        <end position="94"/>
    </location>
</feature>
<dbReference type="Pfam" id="PF14340">
    <property type="entry name" value="DUF4395"/>
    <property type="match status" value="1"/>
</dbReference>
<proteinExistence type="predicted"/>
<evidence type="ECO:0000256" key="1">
    <source>
        <dbReference type="SAM" id="Phobius"/>
    </source>
</evidence>
<keyword evidence="1" id="KW-0812">Transmembrane</keyword>
<accession>A0ABS6JU13</accession>